<dbReference type="AlphaFoldDB" id="C8S373"/>
<evidence type="ECO:0000259" key="9">
    <source>
        <dbReference type="Pfam" id="PF13231"/>
    </source>
</evidence>
<dbReference type="EMBL" id="ACYY01000017">
    <property type="protein sequence ID" value="EEW24555.1"/>
    <property type="molecule type" value="Genomic_DNA"/>
</dbReference>
<dbReference type="GO" id="GO:0009103">
    <property type="term" value="P:lipopolysaccharide biosynthetic process"/>
    <property type="evidence" value="ECO:0007669"/>
    <property type="project" value="UniProtKB-ARBA"/>
</dbReference>
<feature type="transmembrane region" description="Helical" evidence="8">
    <location>
        <begin position="356"/>
        <end position="375"/>
    </location>
</feature>
<keyword evidence="2" id="KW-1003">Cell membrane</keyword>
<dbReference type="RefSeq" id="WP_008031508.1">
    <property type="nucleotide sequence ID" value="NZ_ACYY01000017.1"/>
</dbReference>
<evidence type="ECO:0000313" key="10">
    <source>
        <dbReference type="EMBL" id="EEW24555.1"/>
    </source>
</evidence>
<evidence type="ECO:0000313" key="11">
    <source>
        <dbReference type="Proteomes" id="UP000010121"/>
    </source>
</evidence>
<dbReference type="Pfam" id="PF13231">
    <property type="entry name" value="PMT_2"/>
    <property type="match status" value="1"/>
</dbReference>
<feature type="transmembrane region" description="Helical" evidence="8">
    <location>
        <begin position="146"/>
        <end position="164"/>
    </location>
</feature>
<sequence length="540" mass="59028">MTELFPERATPGSNLRAAFGLTSVPLADLVILTAVMALAAVLRLWHVTQPLVDVFSWREASTAMMSDNFRTGGWNILFPEVSWTGPGPSYQGREFQLFSYAVAILQALFGWHDWFGRGLAMLFGMVTVFSLHRMTALIWDERHAHAAALCYALLPAAVMIDTSYLPDPAMLALVTLGVWMYLRYWLFGARAVLVIATVSFTLGVLSKLPGLGAGLVIAMLAVALAKAGHLRLALHTVIAVAASLTAIVAWYAWAIYLGTHYPPFHVAGSGYVWDLGLAEFMANAFFFPSLWNLSVWWFYGYPFLALLVIGLWKIPTHDEFGKEPALTLVPLIWLVAGVLIYLLAAKEISSNPWNLHMMHVPVAMFCGRAVVRLIGQGGDSLRSIRGALRMVLMLVAMTGFATLPLVARMKDPQAEEARLLGQELQRLMSPADLIITVAPEVGDPIAVYYSRGRGWVFPPGGGNADWSTFGNDGPEAIAVLEDLHAQGAVWFGVAKNAKDSQGRLFTEHHPALIAHLDATATKVADTSVFLIYRLKAPTAP</sequence>
<feature type="transmembrane region" description="Helical" evidence="8">
    <location>
        <begin position="326"/>
        <end position="344"/>
    </location>
</feature>
<evidence type="ECO:0000256" key="2">
    <source>
        <dbReference type="ARBA" id="ARBA00022475"/>
    </source>
</evidence>
<dbReference type="GO" id="GO:0016763">
    <property type="term" value="F:pentosyltransferase activity"/>
    <property type="evidence" value="ECO:0007669"/>
    <property type="project" value="TreeGrafter"/>
</dbReference>
<accession>C8S373</accession>
<keyword evidence="5 8" id="KW-0812">Transmembrane</keyword>
<evidence type="ECO:0000256" key="7">
    <source>
        <dbReference type="ARBA" id="ARBA00023136"/>
    </source>
</evidence>
<gene>
    <name evidence="10" type="ORF">Rsw2DRAFT_2501</name>
</gene>
<dbReference type="GO" id="GO:0005886">
    <property type="term" value="C:plasma membrane"/>
    <property type="evidence" value="ECO:0007669"/>
    <property type="project" value="UniProtKB-SubCell"/>
</dbReference>
<dbReference type="InterPro" id="IPR050297">
    <property type="entry name" value="LipidA_mod_glycosyltrf_83"/>
</dbReference>
<keyword evidence="6 8" id="KW-1133">Transmembrane helix</keyword>
<dbReference type="STRING" id="371731.Rsw2DRAFT_2501"/>
<feature type="transmembrane region" description="Helical" evidence="8">
    <location>
        <begin position="296"/>
        <end position="314"/>
    </location>
</feature>
<feature type="transmembrane region" description="Helical" evidence="8">
    <location>
        <begin position="20"/>
        <end position="42"/>
    </location>
</feature>
<reference evidence="10 11" key="1">
    <citation type="submission" date="2009-08" db="EMBL/GenBank/DDBJ databases">
        <title>The draft genome of Rhodobacter sp. SW2.</title>
        <authorList>
            <consortium name="US DOE Joint Genome Institute (JGI-PGF)"/>
            <person name="Lucas S."/>
            <person name="Copeland A."/>
            <person name="Lapidus A."/>
            <person name="Glavina del Rio T."/>
            <person name="Tice H."/>
            <person name="Bruce D."/>
            <person name="Goodwin L."/>
            <person name="Pitluck S."/>
            <person name="Larimer F."/>
            <person name="Land M.L."/>
            <person name="Hauser L."/>
            <person name="Emerson D."/>
        </authorList>
    </citation>
    <scope>NUCLEOTIDE SEQUENCE [LARGE SCALE GENOMIC DNA]</scope>
    <source>
        <strain evidence="10 11">SW2</strain>
    </source>
</reference>
<keyword evidence="4" id="KW-0808">Transferase</keyword>
<protein>
    <submittedName>
        <fullName evidence="10">Putative transmembrane protein</fullName>
    </submittedName>
</protein>
<name>C8S373_9RHOB</name>
<evidence type="ECO:0000256" key="3">
    <source>
        <dbReference type="ARBA" id="ARBA00022676"/>
    </source>
</evidence>
<evidence type="ECO:0000256" key="5">
    <source>
        <dbReference type="ARBA" id="ARBA00022692"/>
    </source>
</evidence>
<keyword evidence="3" id="KW-0328">Glycosyltransferase</keyword>
<dbReference type="PANTHER" id="PTHR33908">
    <property type="entry name" value="MANNOSYLTRANSFERASE YKCB-RELATED"/>
    <property type="match status" value="1"/>
</dbReference>
<evidence type="ECO:0000256" key="4">
    <source>
        <dbReference type="ARBA" id="ARBA00022679"/>
    </source>
</evidence>
<keyword evidence="11" id="KW-1185">Reference proteome</keyword>
<dbReference type="PANTHER" id="PTHR33908:SF11">
    <property type="entry name" value="MEMBRANE PROTEIN"/>
    <property type="match status" value="1"/>
</dbReference>
<comment type="subcellular location">
    <subcellularLocation>
        <location evidence="1">Cell membrane</location>
        <topology evidence="1">Multi-pass membrane protein</topology>
    </subcellularLocation>
</comment>
<evidence type="ECO:0000256" key="8">
    <source>
        <dbReference type="SAM" id="Phobius"/>
    </source>
</evidence>
<keyword evidence="7 8" id="KW-0472">Membrane</keyword>
<organism evidence="10 11">
    <name type="scientific">Rhodobacter ferrooxidans</name>
    <dbReference type="NCBI Taxonomy" id="371731"/>
    <lineage>
        <taxon>Bacteria</taxon>
        <taxon>Pseudomonadati</taxon>
        <taxon>Pseudomonadota</taxon>
        <taxon>Alphaproteobacteria</taxon>
        <taxon>Rhodobacterales</taxon>
        <taxon>Rhodobacter group</taxon>
        <taxon>Rhodobacter</taxon>
    </lineage>
</organism>
<evidence type="ECO:0000256" key="1">
    <source>
        <dbReference type="ARBA" id="ARBA00004651"/>
    </source>
</evidence>
<proteinExistence type="predicted"/>
<feature type="transmembrane region" description="Helical" evidence="8">
    <location>
        <begin position="236"/>
        <end position="259"/>
    </location>
</feature>
<comment type="caution">
    <text evidence="10">The sequence shown here is derived from an EMBL/GenBank/DDBJ whole genome shotgun (WGS) entry which is preliminary data.</text>
</comment>
<feature type="domain" description="Glycosyltransferase RgtA/B/C/D-like" evidence="9">
    <location>
        <begin position="98"/>
        <end position="253"/>
    </location>
</feature>
<dbReference type="Proteomes" id="UP000010121">
    <property type="component" value="Unassembled WGS sequence"/>
</dbReference>
<dbReference type="InterPro" id="IPR038731">
    <property type="entry name" value="RgtA/B/C-like"/>
</dbReference>
<dbReference type="eggNOG" id="COG1807">
    <property type="taxonomic scope" value="Bacteria"/>
</dbReference>
<evidence type="ECO:0000256" key="6">
    <source>
        <dbReference type="ARBA" id="ARBA00022989"/>
    </source>
</evidence>
<feature type="transmembrane region" description="Helical" evidence="8">
    <location>
        <begin position="387"/>
        <end position="407"/>
    </location>
</feature>
<feature type="transmembrane region" description="Helical" evidence="8">
    <location>
        <begin position="118"/>
        <end position="139"/>
    </location>
</feature>